<proteinExistence type="predicted"/>
<organism evidence="1 2">
    <name type="scientific">Polyplax serrata</name>
    <name type="common">Common mouse louse</name>
    <dbReference type="NCBI Taxonomy" id="468196"/>
    <lineage>
        <taxon>Eukaryota</taxon>
        <taxon>Metazoa</taxon>
        <taxon>Ecdysozoa</taxon>
        <taxon>Arthropoda</taxon>
        <taxon>Hexapoda</taxon>
        <taxon>Insecta</taxon>
        <taxon>Pterygota</taxon>
        <taxon>Neoptera</taxon>
        <taxon>Paraneoptera</taxon>
        <taxon>Psocodea</taxon>
        <taxon>Troctomorpha</taxon>
        <taxon>Phthiraptera</taxon>
        <taxon>Anoplura</taxon>
        <taxon>Polyplacidae</taxon>
        <taxon>Polyplax</taxon>
    </lineage>
</organism>
<gene>
    <name evidence="1" type="ORF">RUM43_008678</name>
</gene>
<comment type="caution">
    <text evidence="1">The sequence shown here is derived from an EMBL/GenBank/DDBJ whole genome shotgun (WGS) entry which is preliminary data.</text>
</comment>
<dbReference type="AlphaFoldDB" id="A0AAN8S406"/>
<protein>
    <submittedName>
        <fullName evidence="1">Uncharacterized protein</fullName>
    </submittedName>
</protein>
<evidence type="ECO:0000313" key="1">
    <source>
        <dbReference type="EMBL" id="KAK6622835.1"/>
    </source>
</evidence>
<name>A0AAN8S406_POLSC</name>
<evidence type="ECO:0000313" key="2">
    <source>
        <dbReference type="Proteomes" id="UP001372834"/>
    </source>
</evidence>
<sequence>MSDRWNATRVLLTFRRGGRGAEVLEIYVPPRLLLHLNVLLVDYGYATGTEYPFESAMTLLRNKIKKLRADHCVNYLALVNDKTVGQILTSVTTKETKDCRVGASGASCATSSLPQLLTASTFLRKSSISSTDFACATLVLPKIQPSHTHRRNLTDFLDEVSLEKSQVGVKCQSKILFEN</sequence>
<reference evidence="1 2" key="1">
    <citation type="submission" date="2023-10" db="EMBL/GenBank/DDBJ databases">
        <title>Genomes of two closely related lineages of the louse Polyplax serrata with different host specificities.</title>
        <authorList>
            <person name="Martinu J."/>
            <person name="Tarabai H."/>
            <person name="Stefka J."/>
            <person name="Hypsa V."/>
        </authorList>
    </citation>
    <scope>NUCLEOTIDE SEQUENCE [LARGE SCALE GENOMIC DNA]</scope>
    <source>
        <strain evidence="1">HR10_N</strain>
    </source>
</reference>
<dbReference type="Proteomes" id="UP001372834">
    <property type="component" value="Unassembled WGS sequence"/>
</dbReference>
<dbReference type="EMBL" id="JAWJWE010000038">
    <property type="protein sequence ID" value="KAK6622835.1"/>
    <property type="molecule type" value="Genomic_DNA"/>
</dbReference>
<accession>A0AAN8S406</accession>